<name>A0A1L5YBT9_9EUKA</name>
<dbReference type="InterPro" id="IPR043132">
    <property type="entry name" value="BCAT-like_C"/>
</dbReference>
<dbReference type="Pfam" id="PF01063">
    <property type="entry name" value="Aminotran_4"/>
    <property type="match status" value="1"/>
</dbReference>
<keyword evidence="2" id="KW-0808">Transferase</keyword>
<sequence length="295" mass="33299">MSKDSTNSRHEIIAWINGKWGLAKTTYIPLSHRTLLLSDGIFETVLIINGRYQLLEEHIARWHYSAVMLGLEPPPCQHELIDLLKSITNRLHIKVGALRLNWGRGHGITRGINFLDGDQFSLKDRFWILLSPMKLSFEPISAMISLHERRNFTSRVIEHKVFAYTQAIHARHEARQVGVDDTIMVDTNGALTCGSCSTLLVFKEESWITPPISTGCLSGIIRNQCIRLGLAIEQNLMPGQLLQAINELEGPTILVNSLGCRPLYLLNGYRILESSQVKKAKARAYELFTVLNCDL</sequence>
<dbReference type="InterPro" id="IPR036038">
    <property type="entry name" value="Aminotransferase-like"/>
</dbReference>
<dbReference type="Gene3D" id="3.20.10.10">
    <property type="entry name" value="D-amino Acid Aminotransferase, subunit A, domain 2"/>
    <property type="match status" value="1"/>
</dbReference>
<organism evidence="2">
    <name type="scientific">Paulinella micropora</name>
    <dbReference type="NCBI Taxonomy" id="1928728"/>
    <lineage>
        <taxon>Eukaryota</taxon>
        <taxon>Sar</taxon>
        <taxon>Rhizaria</taxon>
        <taxon>Cercozoa</taxon>
        <taxon>Imbricatea</taxon>
        <taxon>Silicofilosea</taxon>
        <taxon>Euglyphida</taxon>
        <taxon>Paulinellidae</taxon>
        <taxon>Paulinella</taxon>
    </lineage>
</organism>
<dbReference type="EMBL" id="KX897545">
    <property type="protein sequence ID" value="APP88170.1"/>
    <property type="molecule type" value="Genomic_DNA"/>
</dbReference>
<protein>
    <submittedName>
        <fullName evidence="2">Aminotransferase class IV</fullName>
    </submittedName>
</protein>
<comment type="similarity">
    <text evidence="1">Belongs to the class-IV pyridoxal-phosphate-dependent aminotransferase family.</text>
</comment>
<evidence type="ECO:0000313" key="2">
    <source>
        <dbReference type="EMBL" id="APP88170.1"/>
    </source>
</evidence>
<geneLocation type="plastid" evidence="2"/>
<keyword evidence="2" id="KW-0032">Aminotransferase</keyword>
<evidence type="ECO:0000256" key="1">
    <source>
        <dbReference type="ARBA" id="ARBA00009320"/>
    </source>
</evidence>
<dbReference type="PANTHER" id="PTHR42743">
    <property type="entry name" value="AMINO-ACID AMINOTRANSFERASE"/>
    <property type="match status" value="1"/>
</dbReference>
<keyword evidence="2" id="KW-0934">Plastid</keyword>
<proteinExistence type="inferred from homology"/>
<dbReference type="AlphaFoldDB" id="A0A1L5YBT9"/>
<dbReference type="EMBL" id="KY124271">
    <property type="protein sequence ID" value="AQX44937.1"/>
    <property type="molecule type" value="Genomic_DNA"/>
</dbReference>
<gene>
    <name evidence="2" type="ORF">PCKR_384</name>
    <name evidence="3" type="ORF">PFK_384</name>
</gene>
<dbReference type="SUPFAM" id="SSF56752">
    <property type="entry name" value="D-aminoacid aminotransferase-like PLP-dependent enzymes"/>
    <property type="match status" value="1"/>
</dbReference>
<dbReference type="Gene3D" id="3.30.470.10">
    <property type="match status" value="1"/>
</dbReference>
<reference evidence="2" key="1">
    <citation type="journal article" date="2017" name="Protist">
        <title>Diversity of the Photosynthetic Paulinella Species, with the Description of Paulinella micropora sp. nov. and the Chromatophore Genome Sequence for strain KR01.</title>
        <authorList>
            <person name="Lhee D."/>
            <person name="Yang E.C."/>
            <person name="Kim J.I."/>
            <person name="Nakayama T."/>
            <person name="Zuccarello G."/>
            <person name="Andersen R.A."/>
            <person name="Yoon H.S."/>
        </authorList>
    </citation>
    <scope>NUCLEOTIDE SEQUENCE</scope>
    <source>
        <strain evidence="3">FK01</strain>
        <strain evidence="2">KR01</strain>
    </source>
</reference>
<dbReference type="GO" id="GO:0008483">
    <property type="term" value="F:transaminase activity"/>
    <property type="evidence" value="ECO:0007669"/>
    <property type="project" value="UniProtKB-KW"/>
</dbReference>
<dbReference type="InterPro" id="IPR001544">
    <property type="entry name" value="Aminotrans_IV"/>
</dbReference>
<evidence type="ECO:0000313" key="3">
    <source>
        <dbReference type="EMBL" id="AQX44937.1"/>
    </source>
</evidence>
<dbReference type="InterPro" id="IPR043131">
    <property type="entry name" value="BCAT-like_N"/>
</dbReference>
<accession>A0A1L5YBT9</accession>
<dbReference type="PANTHER" id="PTHR42743:SF11">
    <property type="entry name" value="AMINODEOXYCHORISMATE LYASE"/>
    <property type="match status" value="1"/>
</dbReference>
<dbReference type="GO" id="GO:0046394">
    <property type="term" value="P:carboxylic acid biosynthetic process"/>
    <property type="evidence" value="ECO:0007669"/>
    <property type="project" value="UniProtKB-ARBA"/>
</dbReference>
<dbReference type="InterPro" id="IPR050571">
    <property type="entry name" value="Class-IV_PLP-Dep_Aminotrnsfr"/>
</dbReference>